<dbReference type="EMBL" id="ML978127">
    <property type="protein sequence ID" value="KAF2097805.1"/>
    <property type="molecule type" value="Genomic_DNA"/>
</dbReference>
<evidence type="ECO:0000256" key="1">
    <source>
        <dbReference type="SAM" id="MobiDB-lite"/>
    </source>
</evidence>
<feature type="region of interest" description="Disordered" evidence="1">
    <location>
        <begin position="299"/>
        <end position="325"/>
    </location>
</feature>
<evidence type="ECO:0000313" key="4">
    <source>
        <dbReference type="Proteomes" id="UP000799772"/>
    </source>
</evidence>
<feature type="transmembrane region" description="Helical" evidence="2">
    <location>
        <begin position="249"/>
        <end position="269"/>
    </location>
</feature>
<keyword evidence="2" id="KW-1133">Transmembrane helix</keyword>
<dbReference type="PANTHER" id="PTHR35184:SF1">
    <property type="entry name" value="INTEGRAL MEMBRANE PROTEIN"/>
    <property type="match status" value="1"/>
</dbReference>
<dbReference type="InterPro" id="IPR021460">
    <property type="entry name" value="DUF3112"/>
</dbReference>
<feature type="transmembrane region" description="Helical" evidence="2">
    <location>
        <begin position="175"/>
        <end position="193"/>
    </location>
</feature>
<keyword evidence="2" id="KW-0472">Membrane</keyword>
<feature type="transmembrane region" description="Helical" evidence="2">
    <location>
        <begin position="57"/>
        <end position="78"/>
    </location>
</feature>
<keyword evidence="2" id="KW-0812">Transmembrane</keyword>
<evidence type="ECO:0000256" key="2">
    <source>
        <dbReference type="SAM" id="Phobius"/>
    </source>
</evidence>
<dbReference type="OrthoDB" id="3357002at2759"/>
<dbReference type="Pfam" id="PF11309">
    <property type="entry name" value="DUF3112"/>
    <property type="match status" value="1"/>
</dbReference>
<comment type="caution">
    <text evidence="3">The sequence shown here is derived from an EMBL/GenBank/DDBJ whole genome shotgun (WGS) entry which is preliminary data.</text>
</comment>
<feature type="transmembrane region" description="Helical" evidence="2">
    <location>
        <begin position="25"/>
        <end position="45"/>
    </location>
</feature>
<accession>A0A9P4IA46</accession>
<proteinExistence type="predicted"/>
<keyword evidence="4" id="KW-1185">Reference proteome</keyword>
<feature type="transmembrane region" description="Helical" evidence="2">
    <location>
        <begin position="132"/>
        <end position="155"/>
    </location>
</feature>
<name>A0A9P4IA46_9PEZI</name>
<dbReference type="AlphaFoldDB" id="A0A9P4IA46"/>
<reference evidence="3" key="1">
    <citation type="journal article" date="2020" name="Stud. Mycol.">
        <title>101 Dothideomycetes genomes: a test case for predicting lifestyles and emergence of pathogens.</title>
        <authorList>
            <person name="Haridas S."/>
            <person name="Albert R."/>
            <person name="Binder M."/>
            <person name="Bloem J."/>
            <person name="Labutti K."/>
            <person name="Salamov A."/>
            <person name="Andreopoulos B."/>
            <person name="Baker S."/>
            <person name="Barry K."/>
            <person name="Bills G."/>
            <person name="Bluhm B."/>
            <person name="Cannon C."/>
            <person name="Castanera R."/>
            <person name="Culley D."/>
            <person name="Daum C."/>
            <person name="Ezra D."/>
            <person name="Gonzalez J."/>
            <person name="Henrissat B."/>
            <person name="Kuo A."/>
            <person name="Liang C."/>
            <person name="Lipzen A."/>
            <person name="Lutzoni F."/>
            <person name="Magnuson J."/>
            <person name="Mondo S."/>
            <person name="Nolan M."/>
            <person name="Ohm R."/>
            <person name="Pangilinan J."/>
            <person name="Park H.-J."/>
            <person name="Ramirez L."/>
            <person name="Alfaro M."/>
            <person name="Sun H."/>
            <person name="Tritt A."/>
            <person name="Yoshinaga Y."/>
            <person name="Zwiers L.-H."/>
            <person name="Turgeon B."/>
            <person name="Goodwin S."/>
            <person name="Spatafora J."/>
            <person name="Crous P."/>
            <person name="Grigoriev I."/>
        </authorList>
    </citation>
    <scope>NUCLEOTIDE SEQUENCE</scope>
    <source>
        <strain evidence="3">CBS 133067</strain>
    </source>
</reference>
<dbReference type="PANTHER" id="PTHR35184">
    <property type="entry name" value="YALI0C10208P"/>
    <property type="match status" value="1"/>
</dbReference>
<dbReference type="Proteomes" id="UP000799772">
    <property type="component" value="Unassembled WGS sequence"/>
</dbReference>
<organism evidence="3 4">
    <name type="scientific">Rhizodiscina lignyota</name>
    <dbReference type="NCBI Taxonomy" id="1504668"/>
    <lineage>
        <taxon>Eukaryota</taxon>
        <taxon>Fungi</taxon>
        <taxon>Dikarya</taxon>
        <taxon>Ascomycota</taxon>
        <taxon>Pezizomycotina</taxon>
        <taxon>Dothideomycetes</taxon>
        <taxon>Pleosporomycetidae</taxon>
        <taxon>Aulographales</taxon>
        <taxon>Rhizodiscinaceae</taxon>
        <taxon>Rhizodiscina</taxon>
    </lineage>
</organism>
<evidence type="ECO:0000313" key="3">
    <source>
        <dbReference type="EMBL" id="KAF2097805.1"/>
    </source>
</evidence>
<feature type="transmembrane region" description="Helical" evidence="2">
    <location>
        <begin position="214"/>
        <end position="237"/>
    </location>
</feature>
<protein>
    <submittedName>
        <fullName evidence="3">Uncharacterized protein</fullName>
    </submittedName>
</protein>
<sequence length="325" mass="36892">MAPPGPPYPPQTASLGGIPNVKVDVPITSVFLLLFILGAIAHMAIFQMNRKQAHKFFLSLVMFVFCMCRIVTMALRIAWATQQHNVKLGIAAMIFVAAGTVLLYIINLLFAQRIIRAQHPNWGWHRAFDGGFRVIVIVIIVTLIMLITVTVQSFYTLSERKHNIDRDIQLYGSTFYTFVAFLPILLVIIGLLIPRRIRVEKFGSGRFRTKIFTLLLASFLLTLGAAWRCGTAFAPLVPRTQSPWYFSKACFYVFDFGVEAVVVFLYIFVRVDRRFHIPDGAKGLGAYIKGETDVEKEMRLSEDISDEKRPEEAELDEKKPLKEDL</sequence>
<gene>
    <name evidence="3" type="ORF">NA57DRAFT_66391</name>
</gene>
<feature type="transmembrane region" description="Helical" evidence="2">
    <location>
        <begin position="90"/>
        <end position="111"/>
    </location>
</feature>